<accession>A0A3B1KI78</accession>
<keyword evidence="3" id="KW-1185">Reference proteome</keyword>
<reference evidence="3" key="2">
    <citation type="journal article" date="2014" name="Nat. Commun.">
        <title>The cavefish genome reveals candidate genes for eye loss.</title>
        <authorList>
            <person name="McGaugh S.E."/>
            <person name="Gross J.B."/>
            <person name="Aken B."/>
            <person name="Blin M."/>
            <person name="Borowsky R."/>
            <person name="Chalopin D."/>
            <person name="Hinaux H."/>
            <person name="Jeffery W.R."/>
            <person name="Keene A."/>
            <person name="Ma L."/>
            <person name="Minx P."/>
            <person name="Murphy D."/>
            <person name="O'Quin K.E."/>
            <person name="Retaux S."/>
            <person name="Rohner N."/>
            <person name="Searle S.M."/>
            <person name="Stahl B.A."/>
            <person name="Tabin C."/>
            <person name="Volff J.N."/>
            <person name="Yoshizawa M."/>
            <person name="Warren W.C."/>
        </authorList>
    </citation>
    <scope>NUCLEOTIDE SEQUENCE [LARGE SCALE GENOMIC DNA]</scope>
    <source>
        <strain evidence="3">female</strain>
    </source>
</reference>
<keyword evidence="1" id="KW-0732">Signal</keyword>
<evidence type="ECO:0008006" key="4">
    <source>
        <dbReference type="Google" id="ProtNLM"/>
    </source>
</evidence>
<protein>
    <recommendedName>
        <fullName evidence="4">Secreted protein</fullName>
    </recommendedName>
</protein>
<evidence type="ECO:0000313" key="3">
    <source>
        <dbReference type="Proteomes" id="UP000018467"/>
    </source>
</evidence>
<proteinExistence type="predicted"/>
<reference evidence="3" key="1">
    <citation type="submission" date="2013-03" db="EMBL/GenBank/DDBJ databases">
        <authorList>
            <person name="Jeffery W."/>
            <person name="Warren W."/>
            <person name="Wilson R.K."/>
        </authorList>
    </citation>
    <scope>NUCLEOTIDE SEQUENCE</scope>
    <source>
        <strain evidence="3">female</strain>
    </source>
</reference>
<dbReference type="InParanoid" id="A0A3B1KI78"/>
<dbReference type="Proteomes" id="UP000018467">
    <property type="component" value="Unassembled WGS sequence"/>
</dbReference>
<evidence type="ECO:0000256" key="1">
    <source>
        <dbReference type="SAM" id="SignalP"/>
    </source>
</evidence>
<feature type="signal peptide" evidence="1">
    <location>
        <begin position="1"/>
        <end position="22"/>
    </location>
</feature>
<sequence length="70" mass="8194">MTSSYLCYTLHIFFSFLRQGLTLSPRWECSGMIMAHSSFNLLGFSQCSASSPLELLEPQFWQRTRRIVRK</sequence>
<dbReference type="Bgee" id="ENSAMXG00000042211">
    <property type="expression patterns" value="Expressed in embryo"/>
</dbReference>
<feature type="chain" id="PRO_5017260301" description="Secreted protein" evidence="1">
    <location>
        <begin position="23"/>
        <end position="70"/>
    </location>
</feature>
<name>A0A3B1KI78_ASTMX</name>
<reference evidence="2" key="4">
    <citation type="submission" date="2025-09" db="UniProtKB">
        <authorList>
            <consortium name="Ensembl"/>
        </authorList>
    </citation>
    <scope>IDENTIFICATION</scope>
</reference>
<dbReference type="AlphaFoldDB" id="A0A3B1KI78"/>
<evidence type="ECO:0000313" key="2">
    <source>
        <dbReference type="Ensembl" id="ENSAMXP00000053725.1"/>
    </source>
</evidence>
<dbReference type="Ensembl" id="ENSAMXT00000034319.1">
    <property type="protein sequence ID" value="ENSAMXP00000053725.1"/>
    <property type="gene ID" value="ENSAMXG00000042211.1"/>
</dbReference>
<organism evidence="2 3">
    <name type="scientific">Astyanax mexicanus</name>
    <name type="common">Blind cave fish</name>
    <name type="synonym">Astyanax fasciatus mexicanus</name>
    <dbReference type="NCBI Taxonomy" id="7994"/>
    <lineage>
        <taxon>Eukaryota</taxon>
        <taxon>Metazoa</taxon>
        <taxon>Chordata</taxon>
        <taxon>Craniata</taxon>
        <taxon>Vertebrata</taxon>
        <taxon>Euteleostomi</taxon>
        <taxon>Actinopterygii</taxon>
        <taxon>Neopterygii</taxon>
        <taxon>Teleostei</taxon>
        <taxon>Ostariophysi</taxon>
        <taxon>Characiformes</taxon>
        <taxon>Characoidei</taxon>
        <taxon>Acestrorhamphidae</taxon>
        <taxon>Acestrorhamphinae</taxon>
        <taxon>Astyanax</taxon>
    </lineage>
</organism>
<reference evidence="2" key="3">
    <citation type="submission" date="2025-08" db="UniProtKB">
        <authorList>
            <consortium name="Ensembl"/>
        </authorList>
    </citation>
    <scope>IDENTIFICATION</scope>
</reference>